<dbReference type="GeneID" id="61144688"/>
<name>A0A0E2B474_9LEPT</name>
<dbReference type="HAMAP" id="MF_01503">
    <property type="entry name" value="RemA"/>
    <property type="match status" value="1"/>
</dbReference>
<dbReference type="PANTHER" id="PTHR38449">
    <property type="entry name" value="REGULATORY PROTEIN TM_1690-RELATED"/>
    <property type="match status" value="1"/>
</dbReference>
<dbReference type="SMR" id="A0A0E2B474"/>
<dbReference type="NCBIfam" id="NF003315">
    <property type="entry name" value="PRK04323.1"/>
    <property type="match status" value="1"/>
</dbReference>
<accession>A0A0E2B474</accession>
<dbReference type="InterPro" id="IPR007169">
    <property type="entry name" value="RemA-like"/>
</dbReference>
<proteinExistence type="inferred from homology"/>
<dbReference type="RefSeq" id="WP_000077420.1">
    <property type="nucleotide sequence ID" value="NZ_AHMY02000034.1"/>
</dbReference>
<comment type="similarity">
    <text evidence="1">Belongs to the RemA family.</text>
</comment>
<evidence type="ECO:0000313" key="2">
    <source>
        <dbReference type="EMBL" id="EKO16072.1"/>
    </source>
</evidence>
<comment type="caution">
    <text evidence="2">The sequence shown here is derived from an EMBL/GenBank/DDBJ whole genome shotgun (WGS) entry which is preliminary data.</text>
</comment>
<evidence type="ECO:0000313" key="3">
    <source>
        <dbReference type="Proteomes" id="UP000006253"/>
    </source>
</evidence>
<protein>
    <recommendedName>
        <fullName evidence="1">Putative regulatory protein LEP1GSC081_3572</fullName>
    </recommendedName>
</protein>
<gene>
    <name evidence="2" type="ORF">LEP1GSC081_3572</name>
</gene>
<reference evidence="2 3" key="1">
    <citation type="submission" date="2012-10" db="EMBL/GenBank/DDBJ databases">
        <authorList>
            <person name="Harkins D.M."/>
            <person name="Durkin A.S."/>
            <person name="Brinkac L.M."/>
            <person name="Selengut J.D."/>
            <person name="Sanka R."/>
            <person name="DePew J."/>
            <person name="Purushe J."/>
            <person name="Peacock S.J."/>
            <person name="Thaipadungpanit J."/>
            <person name="Wuthiekanun V.W."/>
            <person name="Day N.P."/>
            <person name="Vinetz J.M."/>
            <person name="Sutton G.G."/>
            <person name="Nelson W.C."/>
            <person name="Fouts D.E."/>
        </authorList>
    </citation>
    <scope>NUCLEOTIDE SEQUENCE [LARGE SCALE GENOMIC DNA]</scope>
    <source>
        <strain evidence="2 3">H1</strain>
    </source>
</reference>
<sequence>MSQFSVLNVGFGNIVLVSKIVSIIHSDSASAKRIRNEAKSNNSLIDATQGKKTRSIIVTDSNHLILSNLRVESLTKRIESRDNSIASEEEDLD</sequence>
<dbReference type="Pfam" id="PF04025">
    <property type="entry name" value="RemA-like"/>
    <property type="match status" value="1"/>
</dbReference>
<dbReference type="Proteomes" id="UP000006253">
    <property type="component" value="Unassembled WGS sequence"/>
</dbReference>
<dbReference type="EMBL" id="AHMY02000034">
    <property type="protein sequence ID" value="EKO16072.1"/>
    <property type="molecule type" value="Genomic_DNA"/>
</dbReference>
<organism evidence="2 3">
    <name type="scientific">Leptospira kirschneri str. H1</name>
    <dbReference type="NCBI Taxonomy" id="1049966"/>
    <lineage>
        <taxon>Bacteria</taxon>
        <taxon>Pseudomonadati</taxon>
        <taxon>Spirochaetota</taxon>
        <taxon>Spirochaetia</taxon>
        <taxon>Leptospirales</taxon>
        <taxon>Leptospiraceae</taxon>
        <taxon>Leptospira</taxon>
    </lineage>
</organism>
<dbReference type="AlphaFoldDB" id="A0A0E2B474"/>
<evidence type="ECO:0000256" key="1">
    <source>
        <dbReference type="HAMAP-Rule" id="MF_01503"/>
    </source>
</evidence>
<dbReference type="PANTHER" id="PTHR38449:SF1">
    <property type="entry name" value="REGULATORY PROTEIN SSL2874-RELATED"/>
    <property type="match status" value="1"/>
</dbReference>